<protein>
    <submittedName>
        <fullName evidence="1">Uncharacterized protein</fullName>
    </submittedName>
</protein>
<name>A0AA40CX78_9PEZI</name>
<gene>
    <name evidence="1" type="ORF">B0T16DRAFT_287022</name>
</gene>
<feature type="non-terminal residue" evidence="1">
    <location>
        <position position="92"/>
    </location>
</feature>
<keyword evidence="2" id="KW-1185">Reference proteome</keyword>
<dbReference type="Proteomes" id="UP001174936">
    <property type="component" value="Unassembled WGS sequence"/>
</dbReference>
<accession>A0AA40CX78</accession>
<organism evidence="1 2">
    <name type="scientific">Cercophora newfieldiana</name>
    <dbReference type="NCBI Taxonomy" id="92897"/>
    <lineage>
        <taxon>Eukaryota</taxon>
        <taxon>Fungi</taxon>
        <taxon>Dikarya</taxon>
        <taxon>Ascomycota</taxon>
        <taxon>Pezizomycotina</taxon>
        <taxon>Sordariomycetes</taxon>
        <taxon>Sordariomycetidae</taxon>
        <taxon>Sordariales</taxon>
        <taxon>Lasiosphaeriaceae</taxon>
        <taxon>Cercophora</taxon>
    </lineage>
</organism>
<evidence type="ECO:0000313" key="1">
    <source>
        <dbReference type="EMBL" id="KAK0654756.1"/>
    </source>
</evidence>
<proteinExistence type="predicted"/>
<dbReference type="EMBL" id="JAULSV010000001">
    <property type="protein sequence ID" value="KAK0654756.1"/>
    <property type="molecule type" value="Genomic_DNA"/>
</dbReference>
<sequence>MTRIGPLTTTFSAPPHCSASSGLHISQLVAPDGGWWAEGPLQTDPYDCFPESYNPTIKNFYSPGFCPQGYTPGCTSKNTVASLTETVYTCCP</sequence>
<comment type="caution">
    <text evidence="1">The sequence shown here is derived from an EMBL/GenBank/DDBJ whole genome shotgun (WGS) entry which is preliminary data.</text>
</comment>
<reference evidence="1" key="1">
    <citation type="submission" date="2023-06" db="EMBL/GenBank/DDBJ databases">
        <title>Genome-scale phylogeny and comparative genomics of the fungal order Sordariales.</title>
        <authorList>
            <consortium name="Lawrence Berkeley National Laboratory"/>
            <person name="Hensen N."/>
            <person name="Bonometti L."/>
            <person name="Westerberg I."/>
            <person name="Brannstrom I.O."/>
            <person name="Guillou S."/>
            <person name="Cros-Aarteil S."/>
            <person name="Calhoun S."/>
            <person name="Haridas S."/>
            <person name="Kuo A."/>
            <person name="Mondo S."/>
            <person name="Pangilinan J."/>
            <person name="Riley R."/>
            <person name="Labutti K."/>
            <person name="Andreopoulos B."/>
            <person name="Lipzen A."/>
            <person name="Chen C."/>
            <person name="Yanf M."/>
            <person name="Daum C."/>
            <person name="Ng V."/>
            <person name="Clum A."/>
            <person name="Steindorff A."/>
            <person name="Ohm R."/>
            <person name="Martin F."/>
            <person name="Silar P."/>
            <person name="Natvig D."/>
            <person name="Lalanne C."/>
            <person name="Gautier V."/>
            <person name="Ament-Velasquez S.L."/>
            <person name="Kruys A."/>
            <person name="Hutchinson M.I."/>
            <person name="Powell A.J."/>
            <person name="Barry K."/>
            <person name="Miller A.N."/>
            <person name="Grigoriev I.V."/>
            <person name="Debuchy R."/>
            <person name="Gladieux P."/>
            <person name="Thoren M.H."/>
            <person name="Johannesson H."/>
        </authorList>
    </citation>
    <scope>NUCLEOTIDE SEQUENCE</scope>
    <source>
        <strain evidence="1">SMH2532-1</strain>
    </source>
</reference>
<dbReference type="AlphaFoldDB" id="A0AA40CX78"/>
<evidence type="ECO:0000313" key="2">
    <source>
        <dbReference type="Proteomes" id="UP001174936"/>
    </source>
</evidence>